<reference evidence="3 4" key="1">
    <citation type="journal article" date="2013" name="Genome Announc.">
        <title>Complete Genome Sequence of a Chinese Strain of 'Candidatus Liberibacter asiaticus'.</title>
        <authorList>
            <person name="Lin H."/>
            <person name="Han C.S."/>
            <person name="Liu B."/>
            <person name="Lou B."/>
            <person name="Bai X."/>
            <person name="Deng C."/>
            <person name="Civerolo E.L."/>
            <person name="Gupta G."/>
        </authorList>
    </citation>
    <scope>NUCLEOTIDE SEQUENCE [LARGE SCALE GENOMIC DNA]</scope>
    <source>
        <strain evidence="4">gxpsy</strain>
    </source>
</reference>
<sequence>MKNEKEFLDKRDASFRIGQFPSSIPSLDSSIKDYSRQLTNIFLKDKVFFDGLEQELLASLGSMGQEKFVSYARKKRSQRSPEDQLPSSKHLSPRFGSAHENFFDCDLENKPFPVETVVEKKENVDKSLQSKPSTDLLVQATSFLKESVIDYPDCDSEIMRGLDDDLDRCFEKKDRTSAIQLDKTEEILKGELTDKTDSSFSDSMAKYGTGMSSALEGKKENIFLADDQGISLKSKEDMLTLDIQSLEKSPVDDCGISLTESPKKRLGSHSAIDDDLGLDFGDIEKELLSISGCANRESDSRDQEKKSSDIEKSESQGPVFDLKKIVRFEEYPKDMDELVISSLLVDEEKLSLEKVNHSLEQDIATLSFEEGGKKYLFNSNTEGIARGISINRDCSLGDDVHRENMFSAPEISVDGFHEGSSLVSPALKSNSKRDVAQNRKFWLIGYILIVVGCGIYWFFQLHREISFANEKPLIVNAIKDPMKVIPSSSEEENDTSFNQVHEVYDRFSGEKPSSPKQKTLLNLQEKPIDFPVQNQETSHYKSPSIIENSIRDIQAVSQVSVAENEDRSRSESIIVEKEIPQLSQQSSFLMDNKENFQGVDSLQINLSKLKGNIPVPRSYSNRS</sequence>
<evidence type="ECO:0000256" key="2">
    <source>
        <dbReference type="SAM" id="Phobius"/>
    </source>
</evidence>
<keyword evidence="2" id="KW-0472">Membrane</keyword>
<protein>
    <recommendedName>
        <fullName evidence="5">Transmembrane protein</fullName>
    </recommendedName>
</protein>
<feature type="transmembrane region" description="Helical" evidence="2">
    <location>
        <begin position="441"/>
        <end position="459"/>
    </location>
</feature>
<evidence type="ECO:0008006" key="5">
    <source>
        <dbReference type="Google" id="ProtNLM"/>
    </source>
</evidence>
<dbReference type="RefSeq" id="WP_012778503.1">
    <property type="nucleotide sequence ID" value="NC_020549.1"/>
</dbReference>
<name>A0ABM5NET6_LIBAS</name>
<keyword evidence="4" id="KW-1185">Reference proteome</keyword>
<keyword evidence="2" id="KW-1133">Transmembrane helix</keyword>
<feature type="compositionally biased region" description="Basic and acidic residues" evidence="1">
    <location>
        <begin position="296"/>
        <end position="314"/>
    </location>
</feature>
<proteinExistence type="predicted"/>
<feature type="region of interest" description="Disordered" evidence="1">
    <location>
        <begin position="73"/>
        <end position="93"/>
    </location>
</feature>
<dbReference type="Proteomes" id="UP000011820">
    <property type="component" value="Chromosome"/>
</dbReference>
<evidence type="ECO:0000256" key="1">
    <source>
        <dbReference type="SAM" id="MobiDB-lite"/>
    </source>
</evidence>
<dbReference type="EMBL" id="CP004005">
    <property type="protein sequence ID" value="AGH16524.1"/>
    <property type="molecule type" value="Genomic_DNA"/>
</dbReference>
<gene>
    <name evidence="3" type="ORF">WSI_00760</name>
</gene>
<accession>A0ABM5NET6</accession>
<evidence type="ECO:0000313" key="4">
    <source>
        <dbReference type="Proteomes" id="UP000011820"/>
    </source>
</evidence>
<organism evidence="3 4">
    <name type="scientific">Candidatus Liberibacter asiaticus str. gxpsy</name>
    <dbReference type="NCBI Taxonomy" id="1174529"/>
    <lineage>
        <taxon>Bacteria</taxon>
        <taxon>Pseudomonadati</taxon>
        <taxon>Pseudomonadota</taxon>
        <taxon>Alphaproteobacteria</taxon>
        <taxon>Hyphomicrobiales</taxon>
        <taxon>Rhizobiaceae</taxon>
        <taxon>Liberibacter</taxon>
    </lineage>
</organism>
<evidence type="ECO:0000313" key="3">
    <source>
        <dbReference type="EMBL" id="AGH16524.1"/>
    </source>
</evidence>
<feature type="region of interest" description="Disordered" evidence="1">
    <location>
        <begin position="294"/>
        <end position="314"/>
    </location>
</feature>
<keyword evidence="2" id="KW-0812">Transmembrane</keyword>
<dbReference type="GeneID" id="93076524"/>